<dbReference type="AlphaFoldDB" id="A0AAW0LVG8"/>
<gene>
    <name evidence="2" type="ORF">CFP56_027842</name>
</gene>
<dbReference type="PANTHER" id="PTHR31447">
    <property type="entry name" value="HYDROXYPROLINE-RICH GLYCOPROTEIN FAMILY PROTEIN-RELATED"/>
    <property type="match status" value="1"/>
</dbReference>
<keyword evidence="3" id="KW-1185">Reference proteome</keyword>
<dbReference type="GO" id="GO:0006402">
    <property type="term" value="P:mRNA catabolic process"/>
    <property type="evidence" value="ECO:0007669"/>
    <property type="project" value="InterPro"/>
</dbReference>
<dbReference type="EMBL" id="PKMF04000045">
    <property type="protein sequence ID" value="KAK7855455.1"/>
    <property type="molecule type" value="Genomic_DNA"/>
</dbReference>
<name>A0AAW0LVG8_QUESU</name>
<organism evidence="2 3">
    <name type="scientific">Quercus suber</name>
    <name type="common">Cork oak</name>
    <dbReference type="NCBI Taxonomy" id="58331"/>
    <lineage>
        <taxon>Eukaryota</taxon>
        <taxon>Viridiplantae</taxon>
        <taxon>Streptophyta</taxon>
        <taxon>Embryophyta</taxon>
        <taxon>Tracheophyta</taxon>
        <taxon>Spermatophyta</taxon>
        <taxon>Magnoliopsida</taxon>
        <taxon>eudicotyledons</taxon>
        <taxon>Gunneridae</taxon>
        <taxon>Pentapetalae</taxon>
        <taxon>rosids</taxon>
        <taxon>fabids</taxon>
        <taxon>Fagales</taxon>
        <taxon>Fagaceae</taxon>
        <taxon>Quercus</taxon>
    </lineage>
</organism>
<dbReference type="GO" id="GO:0032451">
    <property type="term" value="F:demethylase activity"/>
    <property type="evidence" value="ECO:0007669"/>
    <property type="project" value="InterPro"/>
</dbReference>
<dbReference type="PANTHER" id="PTHR31447:SF2">
    <property type="entry name" value="RNA DEMETHYLASE ALKBH10B"/>
    <property type="match status" value="1"/>
</dbReference>
<evidence type="ECO:0000313" key="2">
    <source>
        <dbReference type="EMBL" id="KAK7855455.1"/>
    </source>
</evidence>
<proteinExistence type="predicted"/>
<dbReference type="GO" id="GO:0003729">
    <property type="term" value="F:mRNA binding"/>
    <property type="evidence" value="ECO:0007669"/>
    <property type="project" value="InterPro"/>
</dbReference>
<comment type="caution">
    <text evidence="2">The sequence shown here is derived from an EMBL/GenBank/DDBJ whole genome shotgun (WGS) entry which is preliminary data.</text>
</comment>
<evidence type="ECO:0000313" key="3">
    <source>
        <dbReference type="Proteomes" id="UP000237347"/>
    </source>
</evidence>
<dbReference type="InterPro" id="IPR044842">
    <property type="entry name" value="ALKBH9B/ALKBH10B-like"/>
</dbReference>
<accession>A0AAW0LVG8</accession>
<dbReference type="Proteomes" id="UP000237347">
    <property type="component" value="Unassembled WGS sequence"/>
</dbReference>
<feature type="region of interest" description="Disordered" evidence="1">
    <location>
        <begin position="42"/>
        <end position="88"/>
    </location>
</feature>
<protein>
    <submittedName>
        <fullName evidence="2">Uncharacterized protein</fullName>
    </submittedName>
</protein>
<reference evidence="2 3" key="1">
    <citation type="journal article" date="2018" name="Sci. Data">
        <title>The draft genome sequence of cork oak.</title>
        <authorList>
            <person name="Ramos A.M."/>
            <person name="Usie A."/>
            <person name="Barbosa P."/>
            <person name="Barros P.M."/>
            <person name="Capote T."/>
            <person name="Chaves I."/>
            <person name="Simoes F."/>
            <person name="Abreu I."/>
            <person name="Carrasquinho I."/>
            <person name="Faro C."/>
            <person name="Guimaraes J.B."/>
            <person name="Mendonca D."/>
            <person name="Nobrega F."/>
            <person name="Rodrigues L."/>
            <person name="Saibo N.J.M."/>
            <person name="Varela M.C."/>
            <person name="Egas C."/>
            <person name="Matos J."/>
            <person name="Miguel C.M."/>
            <person name="Oliveira M.M."/>
            <person name="Ricardo C.P."/>
            <person name="Goncalves S."/>
        </authorList>
    </citation>
    <scope>NUCLEOTIDE SEQUENCE [LARGE SCALE GENOMIC DNA]</scope>
    <source>
        <strain evidence="3">cv. HL8</strain>
    </source>
</reference>
<sequence>MEYDAVFGTIHRRRLNWIPVLQMQKYHSIANVAKKYDTINEQDHADSTAKAETKKSKEVKVAKLDEQDQKVEGEEQSEKIDEKRWVIS</sequence>
<evidence type="ECO:0000256" key="1">
    <source>
        <dbReference type="SAM" id="MobiDB-lite"/>
    </source>
</evidence>